<dbReference type="VEuPathDB" id="CryptoDB:Cvel_6224"/>
<evidence type="ECO:0000256" key="1">
    <source>
        <dbReference type="ARBA" id="ARBA00022723"/>
    </source>
</evidence>
<evidence type="ECO:0000259" key="6">
    <source>
        <dbReference type="PROSITE" id="PS50865"/>
    </source>
</evidence>
<feature type="compositionally biased region" description="Basic and acidic residues" evidence="5">
    <location>
        <begin position="315"/>
        <end position="329"/>
    </location>
</feature>
<evidence type="ECO:0000256" key="5">
    <source>
        <dbReference type="SAM" id="MobiDB-lite"/>
    </source>
</evidence>
<accession>A0A0G4HC82</accession>
<dbReference type="PhylomeDB" id="A0A0G4HC82"/>
<name>A0A0G4HC82_9ALVE</name>
<feature type="region of interest" description="Disordered" evidence="5">
    <location>
        <begin position="72"/>
        <end position="99"/>
    </location>
</feature>
<dbReference type="GO" id="GO:0008270">
    <property type="term" value="F:zinc ion binding"/>
    <property type="evidence" value="ECO:0007669"/>
    <property type="project" value="UniProtKB-KW"/>
</dbReference>
<evidence type="ECO:0000313" key="7">
    <source>
        <dbReference type="EMBL" id="CEM41389.1"/>
    </source>
</evidence>
<keyword evidence="1" id="KW-0479">Metal-binding</keyword>
<dbReference type="AlphaFoldDB" id="A0A0G4HC82"/>
<evidence type="ECO:0000256" key="2">
    <source>
        <dbReference type="ARBA" id="ARBA00022771"/>
    </source>
</evidence>
<keyword evidence="3" id="KW-0862">Zinc</keyword>
<sequence length="415" mass="47526">MVRKAEEQEYPGVEEIYEKAGSTYEMWAKETVPFDCRLMHKAAWYFTESARVLKQKVEALVHLEERGGDGEECLKGVGNQATEGGGERENEAEDAPVGRDAVSRELELMRMRREKIKLEERLNDALTGLARVNGTLQKAGISFFCDKCETFESIDTRFKQCGRCQRVRYRSPECQRAAWPEHKKQCKRLAERGPSGVAEELALQQNAASSSEGRGEQEETLSGSRVGREGVVDIEEQMRRWGVEIEPDCPFWADIRKWEHSFWSPPKNMMPPFQMAAPQLSMSEREEWEKLRRSLERQIALSPNEAVRIETQSGKGEKKVEEGEKREGRGGQGTLKAFVRTYAVDCCKARMQTLVCLGVWRLIQQEEEQTLLKAPLVFWNFFPPLDISFWRHIANEKEVIGALAEDRSETSVEIP</sequence>
<evidence type="ECO:0000256" key="3">
    <source>
        <dbReference type="ARBA" id="ARBA00022833"/>
    </source>
</evidence>
<dbReference type="InterPro" id="IPR002893">
    <property type="entry name" value="Znf_MYND"/>
</dbReference>
<evidence type="ECO:0000256" key="4">
    <source>
        <dbReference type="PROSITE-ProRule" id="PRU00134"/>
    </source>
</evidence>
<keyword evidence="2 4" id="KW-0863">Zinc-finger</keyword>
<proteinExistence type="predicted"/>
<feature type="region of interest" description="Disordered" evidence="5">
    <location>
        <begin position="310"/>
        <end position="330"/>
    </location>
</feature>
<feature type="domain" description="MYND-type" evidence="6">
    <location>
        <begin position="145"/>
        <end position="186"/>
    </location>
</feature>
<organism evidence="7">
    <name type="scientific">Chromera velia CCMP2878</name>
    <dbReference type="NCBI Taxonomy" id="1169474"/>
    <lineage>
        <taxon>Eukaryota</taxon>
        <taxon>Sar</taxon>
        <taxon>Alveolata</taxon>
        <taxon>Colpodellida</taxon>
        <taxon>Chromeraceae</taxon>
        <taxon>Chromera</taxon>
    </lineage>
</organism>
<protein>
    <recommendedName>
        <fullName evidence="6">MYND-type domain-containing protein</fullName>
    </recommendedName>
</protein>
<dbReference type="PROSITE" id="PS50865">
    <property type="entry name" value="ZF_MYND_2"/>
    <property type="match status" value="1"/>
</dbReference>
<feature type="region of interest" description="Disordered" evidence="5">
    <location>
        <begin position="204"/>
        <end position="228"/>
    </location>
</feature>
<dbReference type="EMBL" id="CDMZ01002224">
    <property type="protein sequence ID" value="CEM41389.1"/>
    <property type="molecule type" value="Genomic_DNA"/>
</dbReference>
<reference evidence="7" key="1">
    <citation type="submission" date="2014-11" db="EMBL/GenBank/DDBJ databases">
        <authorList>
            <person name="Otto D Thomas"/>
            <person name="Naeem Raeece"/>
        </authorList>
    </citation>
    <scope>NUCLEOTIDE SEQUENCE</scope>
</reference>
<dbReference type="Gene3D" id="6.10.140.2220">
    <property type="match status" value="1"/>
</dbReference>
<dbReference type="SUPFAM" id="SSF144232">
    <property type="entry name" value="HIT/MYND zinc finger-like"/>
    <property type="match status" value="1"/>
</dbReference>
<dbReference type="Pfam" id="PF01753">
    <property type="entry name" value="zf-MYND"/>
    <property type="match status" value="1"/>
</dbReference>
<gene>
    <name evidence="7" type="ORF">Cvel_6224</name>
</gene>